<dbReference type="Pfam" id="PF12807">
    <property type="entry name" value="eIF3_p135"/>
    <property type="match status" value="1"/>
</dbReference>
<evidence type="ECO:0000256" key="3">
    <source>
        <dbReference type="ARBA" id="ARBA00022803"/>
    </source>
</evidence>
<dbReference type="GO" id="GO:0048312">
    <property type="term" value="P:intracellular distribution of mitochondria"/>
    <property type="evidence" value="ECO:0007669"/>
    <property type="project" value="TreeGrafter"/>
</dbReference>
<dbReference type="EMBL" id="JAOPHQ010006606">
    <property type="protein sequence ID" value="KAK0130863.1"/>
    <property type="molecule type" value="Genomic_DNA"/>
</dbReference>
<dbReference type="PANTHER" id="PTHR12601">
    <property type="entry name" value="EUKARYOTIC TRANSLATION INITIATION FACTOR 3 SUBUNIT EIF-3"/>
    <property type="match status" value="1"/>
</dbReference>
<evidence type="ECO:0000256" key="5">
    <source>
        <dbReference type="SAM" id="MobiDB-lite"/>
    </source>
</evidence>
<dbReference type="Gene3D" id="1.25.40.10">
    <property type="entry name" value="Tetratricopeptide repeat domain"/>
    <property type="match status" value="1"/>
</dbReference>
<dbReference type="GO" id="GO:0007005">
    <property type="term" value="P:mitochondrion organization"/>
    <property type="evidence" value="ECO:0007669"/>
    <property type="project" value="UniProtKB-UniRule"/>
</dbReference>
<evidence type="ECO:0000313" key="8">
    <source>
        <dbReference type="Proteomes" id="UP001174136"/>
    </source>
</evidence>
<dbReference type="PANTHER" id="PTHR12601:SF10">
    <property type="entry name" value="CLUSTERED MITOCHONDRIA PROTEIN HOMOLOG"/>
    <property type="match status" value="1"/>
</dbReference>
<dbReference type="GO" id="GO:0003729">
    <property type="term" value="F:mRNA binding"/>
    <property type="evidence" value="ECO:0007669"/>
    <property type="project" value="TreeGrafter"/>
</dbReference>
<feature type="compositionally biased region" description="Basic and acidic residues" evidence="5">
    <location>
        <begin position="1389"/>
        <end position="1411"/>
    </location>
</feature>
<reference evidence="7" key="1">
    <citation type="journal article" date="2023" name="Front. Mar. Sci.">
        <title>A new Merluccius polli reference genome to investigate the effects of global change in West African waters.</title>
        <authorList>
            <person name="Mateo J.L."/>
            <person name="Blanco-Fernandez C."/>
            <person name="Garcia-Vazquez E."/>
            <person name="Machado-Schiaffino G."/>
        </authorList>
    </citation>
    <scope>NUCLEOTIDE SEQUENCE</scope>
    <source>
        <strain evidence="7">C29</strain>
        <tissue evidence="7">Fin</tissue>
    </source>
</reference>
<dbReference type="FunFam" id="3.30.2280.10:FF:000001">
    <property type="entry name" value="Clustered mitochondria (CluA/CLU1) homolog"/>
    <property type="match status" value="1"/>
</dbReference>
<dbReference type="InterPro" id="IPR011990">
    <property type="entry name" value="TPR-like_helical_dom_sf"/>
</dbReference>
<dbReference type="Proteomes" id="UP001174136">
    <property type="component" value="Unassembled WGS sequence"/>
</dbReference>
<keyword evidence="4" id="KW-0694">RNA-binding</keyword>
<dbReference type="FunFam" id="1.25.40.10:FF:000088">
    <property type="entry name" value="Clustered mitochondria (CluA/CLU1) homolog"/>
    <property type="match status" value="1"/>
</dbReference>
<dbReference type="InterPro" id="IPR027523">
    <property type="entry name" value="CLU_prot"/>
</dbReference>
<evidence type="ECO:0000256" key="1">
    <source>
        <dbReference type="ARBA" id="ARBA00022490"/>
    </source>
</evidence>
<dbReference type="Pfam" id="PF13236">
    <property type="entry name" value="CLU"/>
    <property type="match status" value="1"/>
</dbReference>
<dbReference type="PROSITE" id="PS51823">
    <property type="entry name" value="CLU"/>
    <property type="match status" value="1"/>
</dbReference>
<keyword evidence="2" id="KW-0677">Repeat</keyword>
<dbReference type="Pfam" id="PF15044">
    <property type="entry name" value="CLU_N"/>
    <property type="match status" value="1"/>
</dbReference>
<dbReference type="GO" id="GO:0005737">
    <property type="term" value="C:cytoplasm"/>
    <property type="evidence" value="ECO:0007669"/>
    <property type="project" value="UniProtKB-SubCell"/>
</dbReference>
<feature type="region of interest" description="Disordered" evidence="5">
    <location>
        <begin position="1384"/>
        <end position="1411"/>
    </location>
</feature>
<organism evidence="7 8">
    <name type="scientific">Merluccius polli</name>
    <name type="common">Benguela hake</name>
    <name type="synonym">Merluccius cadenati</name>
    <dbReference type="NCBI Taxonomy" id="89951"/>
    <lineage>
        <taxon>Eukaryota</taxon>
        <taxon>Metazoa</taxon>
        <taxon>Chordata</taxon>
        <taxon>Craniata</taxon>
        <taxon>Vertebrata</taxon>
        <taxon>Euteleostomi</taxon>
        <taxon>Actinopterygii</taxon>
        <taxon>Neopterygii</taxon>
        <taxon>Teleostei</taxon>
        <taxon>Neoteleostei</taxon>
        <taxon>Acanthomorphata</taxon>
        <taxon>Zeiogadaria</taxon>
        <taxon>Gadariae</taxon>
        <taxon>Gadiformes</taxon>
        <taxon>Gadoidei</taxon>
        <taxon>Merlucciidae</taxon>
        <taxon>Merluccius</taxon>
    </lineage>
</organism>
<dbReference type="Gene3D" id="3.30.2280.10">
    <property type="entry name" value="Hypothetical protein (hspc210)"/>
    <property type="match status" value="1"/>
</dbReference>
<dbReference type="HAMAP" id="MF_03013">
    <property type="entry name" value="CLU"/>
    <property type="match status" value="1"/>
</dbReference>
<feature type="region of interest" description="Disordered" evidence="5">
    <location>
        <begin position="705"/>
        <end position="760"/>
    </location>
</feature>
<sequence length="1411" mass="157226">MVSKTDDIPATVPACSPGDIANEQNGNQDSRETTKATLKDPCACEHSTDTAVMNGGGAHEHTVEVESKQDGDADGGEDSNEQEVIVIQDTGFTVKIQAPGTEPFDLQVSPQEMVQEIHQVLMDREDTCHRTCFSLQLDGNVLDNFAELKSIEGLQEGSQLKVVEVYDLKGLCVIAEPYTVREARIHVRHIRDLLKSLDPSDAYNGVDCNSLSFLSIFTDGDLGDSGKRKKKGNELEQIDCTPPEHILPGSKDRPLVPLQPPNKDLKPMQCLKVLTMSGWNPPPGNRKMHGDLMYLYMVTAEERHVSVTASTRGFYLNQSTTYTFNPKPANPSFLSHSLVELLSQLSPAFKKNFTALQKKRVQRHPFERIATPFQVYSWTAPQVDHAMDCVRAEDAYTSRLGYEEHIPGQTRDWNEELQTTRELARKNLPERLLRERAIFKVHSDFAAAATRGAMAVIDGNVMAINPGEETRMQMFIWNNIFFSLGFDVRDHYRELGGDAAAHAAPTNDLNGVRAYGAVDVEGLYTLGTVVVDYRGYRVTAQSIIPGILEREQEQSVIYGSIDFGKTVVSHSKYLELLDKTSRPLKVQRHDVLNEKDEAVELCSSVECKGIIGNDGRHYILDLLRTFPPDLNFLSVEGEELPPEAKNQGFPRPHRHRLACLRQELIEAFVEHRYLLFMKMAALQLMQQKANKDASKAAAANQLALPTTETAENSSEMTAQTPTLESDTTKEQVSSTDAPMVDQTNGVESPLTTTTTEDLPTPVVNGVSETAAPQNGQCASPLEGKEAEETIPGLAQAKELAESLVAEDGSGIDPKSREVVLNACKAVGSISNTSFDIRFNPDIFSPGVRFPEESADDIQKQKQLLKDAAAFLVSCQIPSLVKDCLDHSALPMDGATLTEALHQRGINVRYLGTVLEFVDKTPAKAQLEHFYRIGISELITRCAKHFFKTYLQGVELSALSAAVSHFLNCFLSSFPDAVAHLPPDELVSRRKNRKRRNRVPGGGDNTAWASLTPSELWKNIASEAQSYYHFTLQCEGVDQVVEKHGLQKITLLREISIKTGIQILIKEYNFDSRHKPAFTEEDILNIFPVVKHVNPKASDAFHFFQSGQAKVQQGFLKEGCELINEALNLFNNVYGAMHVEICACLRLLARLNYIMGDHPEALSNQQKAVLMSERALGIEHPNTIQEYMHLALYCFANGQLSTALKLLYRARYLMLVVCGEDHPEMALLDSNIGLVLHGVMEYDLSLRFLENALTINTKYHGSRSLKVALSNHLVARVYESKAEFRSALQHEKEGYTIYKNQVGEAHEKTKESSEYLKYLTQQAVALQRTMNEIYKNGSNASITPLKFTAPSMASVLEQLNIINGIIFIPLSQKDLETLKAEVQRRQQLQESEKLEEHMADSPLELDDKIPID</sequence>
<dbReference type="InterPro" id="IPR025697">
    <property type="entry name" value="CLU_dom"/>
</dbReference>
<keyword evidence="3" id="KW-0802">TPR repeat</keyword>
<dbReference type="InterPro" id="IPR028275">
    <property type="entry name" value="CLU_N"/>
</dbReference>
<protein>
    <recommendedName>
        <fullName evidence="4">Clustered mitochondria protein homolog</fullName>
    </recommendedName>
</protein>
<comment type="function">
    <text evidence="4">mRNA-binding protein involved in proper cytoplasmic distribution of mitochondria. Specifically binds mRNAs of nuclear-encoded mitochondrial proteins in the cytoplasm and regulates transport or translation of these transcripts close to mitochondria, playing a role in mitochondrial biogenesis.</text>
</comment>
<evidence type="ECO:0000256" key="2">
    <source>
        <dbReference type="ARBA" id="ARBA00022737"/>
    </source>
</evidence>
<keyword evidence="1 4" id="KW-0963">Cytoplasm</keyword>
<feature type="region of interest" description="Disordered" evidence="5">
    <location>
        <begin position="1"/>
        <end position="40"/>
    </location>
</feature>
<keyword evidence="8" id="KW-1185">Reference proteome</keyword>
<evidence type="ECO:0000256" key="4">
    <source>
        <dbReference type="HAMAP-Rule" id="MF_03013"/>
    </source>
</evidence>
<comment type="subcellular location">
    <subcellularLocation>
        <location evidence="4">Cytoplasm</location>
    </subcellularLocation>
    <subcellularLocation>
        <location evidence="4">Cytoplasmic granule</location>
    </subcellularLocation>
</comment>
<dbReference type="InterPro" id="IPR033646">
    <property type="entry name" value="CLU-central"/>
</dbReference>
<feature type="domain" description="Clu" evidence="6">
    <location>
        <begin position="391"/>
        <end position="633"/>
    </location>
</feature>
<gene>
    <name evidence="7" type="primary">cluh_1</name>
    <name evidence="7" type="ORF">N1851_034458</name>
</gene>
<feature type="compositionally biased region" description="Polar residues" evidence="5">
    <location>
        <begin position="706"/>
        <end position="750"/>
    </location>
</feature>
<dbReference type="SUPFAM" id="SSF48452">
    <property type="entry name" value="TPR-like"/>
    <property type="match status" value="2"/>
</dbReference>
<name>A0AA47NMD3_MERPO</name>
<dbReference type="SUPFAM" id="SSF103107">
    <property type="entry name" value="Hypothetical protein c14orf129, hspc210"/>
    <property type="match status" value="1"/>
</dbReference>
<proteinExistence type="inferred from homology"/>
<comment type="caution">
    <text evidence="7">The sequence shown here is derived from an EMBL/GenBank/DDBJ whole genome shotgun (WGS) entry which is preliminary data.</text>
</comment>
<evidence type="ECO:0000313" key="7">
    <source>
        <dbReference type="EMBL" id="KAK0130863.1"/>
    </source>
</evidence>
<comment type="similarity">
    <text evidence="4">Belongs to the CLU family.</text>
</comment>
<dbReference type="InterPro" id="IPR023231">
    <property type="entry name" value="GSKIP_dom_sf"/>
</dbReference>
<accession>A0AA47NMD3</accession>
<dbReference type="Pfam" id="PF13424">
    <property type="entry name" value="TPR_12"/>
    <property type="match status" value="2"/>
</dbReference>
<evidence type="ECO:0000259" key="6">
    <source>
        <dbReference type="PROSITE" id="PS51823"/>
    </source>
</evidence>
<feature type="compositionally biased region" description="Basic and acidic residues" evidence="5">
    <location>
        <begin position="29"/>
        <end position="40"/>
    </location>
</feature>
<dbReference type="CDD" id="cd15466">
    <property type="entry name" value="CLU-central"/>
    <property type="match status" value="1"/>
</dbReference>